<comment type="caution">
    <text evidence="4">The sequence shown here is derived from an EMBL/GenBank/DDBJ whole genome shotgun (WGS) entry which is preliminary data.</text>
</comment>
<feature type="compositionally biased region" description="Acidic residues" evidence="1">
    <location>
        <begin position="1091"/>
        <end position="1101"/>
    </location>
</feature>
<dbReference type="SMART" id="SM00233">
    <property type="entry name" value="PH"/>
    <property type="match status" value="1"/>
</dbReference>
<gene>
    <name evidence="4" type="primary">CYTH4</name>
    <name evidence="4" type="ORF">SPIL2461_LOCUS16913</name>
</gene>
<evidence type="ECO:0000313" key="5">
    <source>
        <dbReference type="Proteomes" id="UP000649617"/>
    </source>
</evidence>
<feature type="compositionally biased region" description="Basic and acidic residues" evidence="1">
    <location>
        <begin position="1053"/>
        <end position="1063"/>
    </location>
</feature>
<dbReference type="GO" id="GO:0005085">
    <property type="term" value="F:guanyl-nucleotide exchange factor activity"/>
    <property type="evidence" value="ECO:0007669"/>
    <property type="project" value="InterPro"/>
</dbReference>
<feature type="compositionally biased region" description="Basic and acidic residues" evidence="1">
    <location>
        <begin position="617"/>
        <end position="637"/>
    </location>
</feature>
<dbReference type="OrthoDB" id="435282at2759"/>
<feature type="compositionally biased region" description="Basic and acidic residues" evidence="1">
    <location>
        <begin position="416"/>
        <end position="428"/>
    </location>
</feature>
<feature type="domain" description="PH" evidence="2">
    <location>
        <begin position="262"/>
        <end position="401"/>
    </location>
</feature>
<feature type="compositionally biased region" description="Basic and acidic residues" evidence="1">
    <location>
        <begin position="726"/>
        <end position="752"/>
    </location>
</feature>
<dbReference type="Gene3D" id="1.10.220.20">
    <property type="match status" value="1"/>
</dbReference>
<dbReference type="PANTHER" id="PTHR10663">
    <property type="entry name" value="GUANYL-NUCLEOTIDE EXCHANGE FACTOR"/>
    <property type="match status" value="1"/>
</dbReference>
<evidence type="ECO:0000256" key="1">
    <source>
        <dbReference type="SAM" id="MobiDB-lite"/>
    </source>
</evidence>
<dbReference type="SUPFAM" id="SSF50729">
    <property type="entry name" value="PH domain-like"/>
    <property type="match status" value="1"/>
</dbReference>
<dbReference type="InterPro" id="IPR001849">
    <property type="entry name" value="PH_domain"/>
</dbReference>
<feature type="region of interest" description="Disordered" evidence="1">
    <location>
        <begin position="407"/>
        <end position="428"/>
    </location>
</feature>
<feature type="region of interest" description="Disordered" evidence="1">
    <location>
        <begin position="942"/>
        <end position="1101"/>
    </location>
</feature>
<dbReference type="InterPro" id="IPR023394">
    <property type="entry name" value="Sec7_C_sf"/>
</dbReference>
<keyword evidence="5" id="KW-1185">Reference proteome</keyword>
<dbReference type="Gene3D" id="2.30.29.30">
    <property type="entry name" value="Pleckstrin-homology domain (PH domain)/Phosphotyrosine-binding domain (PTB)"/>
    <property type="match status" value="1"/>
</dbReference>
<dbReference type="PROSITE" id="PS50003">
    <property type="entry name" value="PH_DOMAIN"/>
    <property type="match status" value="1"/>
</dbReference>
<dbReference type="PANTHER" id="PTHR10663:SF395">
    <property type="entry name" value="SEC7 DOMAIN CONTAINING PROTEIN"/>
    <property type="match status" value="1"/>
</dbReference>
<feature type="compositionally biased region" description="Basic and acidic residues" evidence="1">
    <location>
        <begin position="765"/>
        <end position="785"/>
    </location>
</feature>
<feature type="region of interest" description="Disordered" evidence="1">
    <location>
        <begin position="655"/>
        <end position="867"/>
    </location>
</feature>
<dbReference type="Pfam" id="PF01369">
    <property type="entry name" value="Sec7"/>
    <property type="match status" value="1"/>
</dbReference>
<dbReference type="PROSITE" id="PS50190">
    <property type="entry name" value="SEC7"/>
    <property type="match status" value="1"/>
</dbReference>
<evidence type="ECO:0000313" key="4">
    <source>
        <dbReference type="EMBL" id="CAE7639282.1"/>
    </source>
</evidence>
<dbReference type="Proteomes" id="UP000649617">
    <property type="component" value="Unassembled WGS sequence"/>
</dbReference>
<feature type="compositionally biased region" description="Acidic residues" evidence="1">
    <location>
        <begin position="535"/>
        <end position="554"/>
    </location>
</feature>
<dbReference type="EMBL" id="CAJNIZ010042816">
    <property type="protein sequence ID" value="CAE7639282.1"/>
    <property type="molecule type" value="Genomic_DNA"/>
</dbReference>
<feature type="compositionally biased region" description="Basic residues" evidence="1">
    <location>
        <begin position="1040"/>
        <end position="1052"/>
    </location>
</feature>
<dbReference type="SUPFAM" id="SSF48425">
    <property type="entry name" value="Sec7 domain"/>
    <property type="match status" value="1"/>
</dbReference>
<evidence type="ECO:0000259" key="2">
    <source>
        <dbReference type="PROSITE" id="PS50003"/>
    </source>
</evidence>
<dbReference type="AlphaFoldDB" id="A0A812VSQ5"/>
<dbReference type="InterPro" id="IPR011993">
    <property type="entry name" value="PH-like_dom_sf"/>
</dbReference>
<sequence>MQGFAEALENLLTSRDKEGKSKLEFIQRSLFQYLWRHQGVRLAENSEQALYEAQAVLAFNLDPKEGVKYLKGKLGKSSSAEVGGWLAQMSTVNGGLDPTLLGNYFSRRDCLEVFREFVRCLDFAGMNLVVALRKLFDTFKPGGESQVINRILELFAEAYFLQWSQNKEKSLPATAYASTDSVLATAFSLIMLNTSLHVASKKAGKSPSASMTATEFVENTRRVVGEEEVPAAALRQFYTDVKAAEISMQPMPRVAFSRLPVQPDIEGWLIVLLGMEDQRRFWAVLALQRLYLFSDNSDVDPADACDLKDAGAVQIMDDADAREHFQTLQGRRGKGKCFCFPPRTGRGLVDPDMERRAFVVNQKSSGTWLSKLGHPNSQLILVAESSDLMEKWVNLIDCGCPDGGPEQRAEWFGSRQRPESRASPEKPQRVGATVIVVTMTVTGAGRTAHDDALLEVVKTIVSVTSEPAESREVHRLLEAKRAKRQGREAKAEAPAGPAFLAHLPWGKVFDVEIVGRRKDEEDEESENGEKPEAEEKQEEEEAEDGGDAAQDAEDSPQKEDTEVEAEEPDEENEQAEKEEDEDEKEEDEDEKEEDEEKDDEEGNDRDKNEEAGEDKEEESHAEEADKEAEAEPEKYEDFAVDANELAQYWQQETLSEEVKEAEVPEVPAIAARPKVRPAARKPTVVASPARSSSAKKDHKDSDEAKAEDEEGEGSAAKSHGSESASEDQHPRQDNSAKHAKTDAGRSDGGHEKVRIKRKKRRRKKRGEDGDRKATDTEERKSEHADVVAMVVAAADELAAGEAAEHKARQRTESPDQKDHETDDEEHADAASNSSKKKEDQEQQGNEDKEEEKNQVAQQPQEAEDEERELTLKIAVKAKALIQEVYRRRNPAKLGEVNSLMERYAGSELALYERVCEKYGEQAQDIEGIFHKAAQEVASRRAELAAASVADEPVPTIAARAKGASKPSRRSDAAVPGVLDDAEADAEEASASPEKLADEVLAEAMQQVEEEKPEEPSRKKKRKAQSPGEAEADAAPEHRTGVRRVKRKRRKRVPKAEHVAKEDAGVQEDSPGPDAAKEGASDHEQKSRNEDEKEVEEEVDEA</sequence>
<name>A0A812VSQ5_SYMPI</name>
<dbReference type="GO" id="GO:0032012">
    <property type="term" value="P:regulation of ARF protein signal transduction"/>
    <property type="evidence" value="ECO:0007669"/>
    <property type="project" value="InterPro"/>
</dbReference>
<dbReference type="CDD" id="cd00171">
    <property type="entry name" value="Sec7"/>
    <property type="match status" value="1"/>
</dbReference>
<reference evidence="4" key="1">
    <citation type="submission" date="2021-02" db="EMBL/GenBank/DDBJ databases">
        <authorList>
            <person name="Dougan E. K."/>
            <person name="Rhodes N."/>
            <person name="Thang M."/>
            <person name="Chan C."/>
        </authorList>
    </citation>
    <scope>NUCLEOTIDE SEQUENCE</scope>
</reference>
<dbReference type="SMART" id="SM00222">
    <property type="entry name" value="Sec7"/>
    <property type="match status" value="1"/>
</dbReference>
<feature type="compositionally biased region" description="Basic and acidic residues" evidence="1">
    <location>
        <begin position="1074"/>
        <end position="1090"/>
    </location>
</feature>
<feature type="region of interest" description="Disordered" evidence="1">
    <location>
        <begin position="517"/>
        <end position="643"/>
    </location>
</feature>
<feature type="compositionally biased region" description="Low complexity" evidence="1">
    <location>
        <begin position="786"/>
        <end position="801"/>
    </location>
</feature>
<dbReference type="Gene3D" id="1.10.1000.11">
    <property type="entry name" value="Arf Nucleotide-binding Site Opener,domain 2"/>
    <property type="match status" value="1"/>
</dbReference>
<feature type="compositionally biased region" description="Basic and acidic residues" evidence="1">
    <location>
        <begin position="802"/>
        <end position="820"/>
    </location>
</feature>
<feature type="domain" description="SEC7" evidence="3">
    <location>
        <begin position="41"/>
        <end position="244"/>
    </location>
</feature>
<organism evidence="4 5">
    <name type="scientific">Symbiodinium pilosum</name>
    <name type="common">Dinoflagellate</name>
    <dbReference type="NCBI Taxonomy" id="2952"/>
    <lineage>
        <taxon>Eukaryota</taxon>
        <taxon>Sar</taxon>
        <taxon>Alveolata</taxon>
        <taxon>Dinophyceae</taxon>
        <taxon>Suessiales</taxon>
        <taxon>Symbiodiniaceae</taxon>
        <taxon>Symbiodinium</taxon>
    </lineage>
</organism>
<feature type="compositionally biased region" description="Basic residues" evidence="1">
    <location>
        <begin position="753"/>
        <end position="764"/>
    </location>
</feature>
<protein>
    <submittedName>
        <fullName evidence="4">CYTH4 protein</fullName>
    </submittedName>
</protein>
<feature type="compositionally biased region" description="Basic and acidic residues" evidence="1">
    <location>
        <begin position="694"/>
        <end position="704"/>
    </location>
</feature>
<evidence type="ECO:0000259" key="3">
    <source>
        <dbReference type="PROSITE" id="PS50190"/>
    </source>
</evidence>
<dbReference type="InterPro" id="IPR000904">
    <property type="entry name" value="Sec7_dom"/>
</dbReference>
<accession>A0A812VSQ5</accession>
<dbReference type="InterPro" id="IPR035999">
    <property type="entry name" value="Sec7_dom_sf"/>
</dbReference>
<proteinExistence type="predicted"/>
<feature type="compositionally biased region" description="Acidic residues" evidence="1">
    <location>
        <begin position="561"/>
        <end position="603"/>
    </location>
</feature>